<comment type="subcellular location">
    <subcellularLocation>
        <location evidence="1 5">Periplasm</location>
    </subcellularLocation>
</comment>
<organism evidence="8 9">
    <name type="scientific">Endozoicomonas elysicola</name>
    <dbReference type="NCBI Taxonomy" id="305900"/>
    <lineage>
        <taxon>Bacteria</taxon>
        <taxon>Pseudomonadati</taxon>
        <taxon>Pseudomonadota</taxon>
        <taxon>Gammaproteobacteria</taxon>
        <taxon>Oceanospirillales</taxon>
        <taxon>Endozoicomonadaceae</taxon>
        <taxon>Endozoicomonas</taxon>
    </lineage>
</organism>
<sequence>MLKALISGLLSVAVSISAISIGHAEEKPQLNVYNWSHYIAENTVSDFEKSTGINVTYSLYDSNEMLEGKLLAGRSGFDVVVPSSYFVPNQIKAGVYEELDKSRIPNWQNLDPILMEKLEAFDPGNRYTIPYMWGTSGIGYNVEKVKAVLGDDAPLDSWDLILDPENAEKLSSCGIAILDDPMDVLASIMVYQGKDPNSKNPKDWQAAGDHLAKIVPHIRYFSSSQFVDGLASGEICAAIAYSGGTLQASELGKKDGIDIRYYIPKEGATVWYDVLAMPKDAMNKESAYQFLNYILEPSVTADISNYVAYANANRKATPLVDEVMRNNDGIYPSEARLNSLFVVKSPDKKIVRTVTRAWNRAKTASKS</sequence>
<dbReference type="eggNOG" id="COG0687">
    <property type="taxonomic scope" value="Bacteria"/>
</dbReference>
<dbReference type="Pfam" id="PF13416">
    <property type="entry name" value="SBP_bac_8"/>
    <property type="match status" value="1"/>
</dbReference>
<comment type="caution">
    <text evidence="8">The sequence shown here is derived from an EMBL/GenBank/DDBJ whole genome shotgun (WGS) entry which is preliminary data.</text>
</comment>
<keyword evidence="2 5" id="KW-0813">Transport</keyword>
<dbReference type="Gene3D" id="3.40.190.10">
    <property type="entry name" value="Periplasmic binding protein-like II"/>
    <property type="match status" value="2"/>
</dbReference>
<comment type="similarity">
    <text evidence="5">Belongs to the bacterial solute-binding protein PotD/PotF family.</text>
</comment>
<evidence type="ECO:0000256" key="5">
    <source>
        <dbReference type="PIRNR" id="PIRNR019574"/>
    </source>
</evidence>
<feature type="binding site" evidence="6">
    <location>
        <position position="85"/>
    </location>
    <ligand>
        <name>spermidine</name>
        <dbReference type="ChEBI" id="CHEBI:57834"/>
    </ligand>
</feature>
<keyword evidence="3 7" id="KW-0732">Signal</keyword>
<accession>A0A081K5X4</accession>
<evidence type="ECO:0000256" key="4">
    <source>
        <dbReference type="ARBA" id="ARBA00022764"/>
    </source>
</evidence>
<dbReference type="PIRSF" id="PIRSF019574">
    <property type="entry name" value="Periplasmic_polyamine_BP"/>
    <property type="match status" value="1"/>
</dbReference>
<dbReference type="PRINTS" id="PR00909">
    <property type="entry name" value="SPERMDNBNDNG"/>
</dbReference>
<protein>
    <recommendedName>
        <fullName evidence="5">Putrescine-binding periplasmic protein</fullName>
    </recommendedName>
</protein>
<dbReference type="STRING" id="305900.GV64_01275"/>
<dbReference type="GO" id="GO:0019808">
    <property type="term" value="F:polyamine binding"/>
    <property type="evidence" value="ECO:0007669"/>
    <property type="project" value="InterPro"/>
</dbReference>
<comment type="function">
    <text evidence="5">Required for the activity of the bacterial periplasmic transport system of putrescine.</text>
</comment>
<keyword evidence="4 5" id="KW-0574">Periplasm</keyword>
<dbReference type="GO" id="GO:0015846">
    <property type="term" value="P:polyamine transport"/>
    <property type="evidence" value="ECO:0007669"/>
    <property type="project" value="InterPro"/>
</dbReference>
<feature type="signal peptide" evidence="7">
    <location>
        <begin position="1"/>
        <end position="24"/>
    </location>
</feature>
<proteinExistence type="inferred from homology"/>
<dbReference type="Proteomes" id="UP000027997">
    <property type="component" value="Unassembled WGS sequence"/>
</dbReference>
<gene>
    <name evidence="8" type="ORF">GV64_01275</name>
</gene>
<evidence type="ECO:0000256" key="3">
    <source>
        <dbReference type="ARBA" id="ARBA00022729"/>
    </source>
</evidence>
<evidence type="ECO:0000256" key="1">
    <source>
        <dbReference type="ARBA" id="ARBA00004418"/>
    </source>
</evidence>
<feature type="chain" id="PRO_5001758608" description="Putrescine-binding periplasmic protein" evidence="7">
    <location>
        <begin position="25"/>
        <end position="367"/>
    </location>
</feature>
<evidence type="ECO:0000256" key="2">
    <source>
        <dbReference type="ARBA" id="ARBA00022448"/>
    </source>
</evidence>
<dbReference type="RefSeq" id="WP_020582017.1">
    <property type="nucleotide sequence ID" value="NZ_JOJP01000001.1"/>
</dbReference>
<dbReference type="SUPFAM" id="SSF53850">
    <property type="entry name" value="Periplasmic binding protein-like II"/>
    <property type="match status" value="1"/>
</dbReference>
<name>A0A081K5X4_9GAMM</name>
<evidence type="ECO:0000256" key="7">
    <source>
        <dbReference type="SAM" id="SignalP"/>
    </source>
</evidence>
<dbReference type="InterPro" id="IPR006059">
    <property type="entry name" value="SBP"/>
</dbReference>
<dbReference type="PANTHER" id="PTHR30222">
    <property type="entry name" value="SPERMIDINE/PUTRESCINE-BINDING PERIPLASMIC PROTEIN"/>
    <property type="match status" value="1"/>
</dbReference>
<dbReference type="GO" id="GO:0042597">
    <property type="term" value="C:periplasmic space"/>
    <property type="evidence" value="ECO:0007669"/>
    <property type="project" value="UniProtKB-SubCell"/>
</dbReference>
<keyword evidence="9" id="KW-1185">Reference proteome</keyword>
<dbReference type="AlphaFoldDB" id="A0A081K5X4"/>
<dbReference type="PANTHER" id="PTHR30222:SF18">
    <property type="entry name" value="BIFUNCTIONAL POLYHYDROXYBUTYRATE SYNTHASE _ ABC TRANSPORTER PERIPLASMIC BINDING PROTEIN-RELATED"/>
    <property type="match status" value="1"/>
</dbReference>
<dbReference type="CDD" id="cd13659">
    <property type="entry name" value="PBP2_PotF"/>
    <property type="match status" value="1"/>
</dbReference>
<evidence type="ECO:0000256" key="6">
    <source>
        <dbReference type="PIRSR" id="PIRSR019574-1"/>
    </source>
</evidence>
<dbReference type="InterPro" id="IPR001188">
    <property type="entry name" value="Sperm_putr-bd"/>
</dbReference>
<dbReference type="EMBL" id="JOJP01000001">
    <property type="protein sequence ID" value="KEI69550.1"/>
    <property type="molecule type" value="Genomic_DNA"/>
</dbReference>
<evidence type="ECO:0000313" key="9">
    <source>
        <dbReference type="Proteomes" id="UP000027997"/>
    </source>
</evidence>
<reference evidence="8 9" key="1">
    <citation type="submission" date="2014-06" db="EMBL/GenBank/DDBJ databases">
        <title>Whole Genome Sequences of Three Symbiotic Endozoicomonas Bacteria.</title>
        <authorList>
            <person name="Neave M.J."/>
            <person name="Apprill A."/>
            <person name="Voolstra C.R."/>
        </authorList>
    </citation>
    <scope>NUCLEOTIDE SEQUENCE [LARGE SCALE GENOMIC DNA]</scope>
    <source>
        <strain evidence="8 9">DSM 22380</strain>
    </source>
</reference>
<evidence type="ECO:0000313" key="8">
    <source>
        <dbReference type="EMBL" id="KEI69550.1"/>
    </source>
</evidence>